<evidence type="ECO:0008006" key="4">
    <source>
        <dbReference type="Google" id="ProtNLM"/>
    </source>
</evidence>
<dbReference type="OrthoDB" id="5270965at2759"/>
<evidence type="ECO:0000256" key="1">
    <source>
        <dbReference type="SAM" id="MobiDB-lite"/>
    </source>
</evidence>
<dbReference type="SUPFAM" id="SSF51182">
    <property type="entry name" value="RmlC-like cupins"/>
    <property type="match status" value="1"/>
</dbReference>
<dbReference type="EMBL" id="JH921446">
    <property type="protein sequence ID" value="EKD14284.1"/>
    <property type="molecule type" value="Genomic_DNA"/>
</dbReference>
<proteinExistence type="predicted"/>
<reference evidence="2 3" key="1">
    <citation type="journal article" date="2012" name="BMC Genomics">
        <title>Sequencing the genome of Marssonina brunnea reveals fungus-poplar co-evolution.</title>
        <authorList>
            <person name="Zhu S."/>
            <person name="Cao Y.-Z."/>
            <person name="Jiang C."/>
            <person name="Tan B.-Y."/>
            <person name="Wang Z."/>
            <person name="Feng S."/>
            <person name="Zhang L."/>
            <person name="Su X.-H."/>
            <person name="Brejova B."/>
            <person name="Vinar T."/>
            <person name="Xu M."/>
            <person name="Wang M.-X."/>
            <person name="Zhang S.-G."/>
            <person name="Huang M.-R."/>
            <person name="Wu R."/>
            <person name="Zhou Y."/>
        </authorList>
    </citation>
    <scope>NUCLEOTIDE SEQUENCE [LARGE SCALE GENOMIC DNA]</scope>
    <source>
        <strain evidence="2 3">MB_m1</strain>
    </source>
</reference>
<dbReference type="InParanoid" id="K1XP67"/>
<dbReference type="PANTHER" id="PTHR40434:SF1">
    <property type="entry name" value="CUPIN TYPE-1 DOMAIN-CONTAINING PROTEIN"/>
    <property type="match status" value="1"/>
</dbReference>
<keyword evidence="3" id="KW-1185">Reference proteome</keyword>
<dbReference type="eggNOG" id="ENOG502SRGT">
    <property type="taxonomic scope" value="Eukaryota"/>
</dbReference>
<dbReference type="HOGENOM" id="CLU_158082_0_0_1"/>
<dbReference type="OMA" id="QVRSWGF"/>
<name>K1XP67_MARBU</name>
<dbReference type="Gene3D" id="2.60.120.10">
    <property type="entry name" value="Jelly Rolls"/>
    <property type="match status" value="1"/>
</dbReference>
<organism evidence="2 3">
    <name type="scientific">Marssonina brunnea f. sp. multigermtubi (strain MB_m1)</name>
    <name type="common">Marssonina leaf spot fungus</name>
    <dbReference type="NCBI Taxonomy" id="1072389"/>
    <lineage>
        <taxon>Eukaryota</taxon>
        <taxon>Fungi</taxon>
        <taxon>Dikarya</taxon>
        <taxon>Ascomycota</taxon>
        <taxon>Pezizomycotina</taxon>
        <taxon>Leotiomycetes</taxon>
        <taxon>Helotiales</taxon>
        <taxon>Drepanopezizaceae</taxon>
        <taxon>Drepanopeziza</taxon>
    </lineage>
</organism>
<dbReference type="PANTHER" id="PTHR40434">
    <property type="entry name" value="CUPIN_2 DOMAIN-CONTAINING PROTEIN"/>
    <property type="match status" value="1"/>
</dbReference>
<evidence type="ECO:0000313" key="2">
    <source>
        <dbReference type="EMBL" id="EKD14284.1"/>
    </source>
</evidence>
<feature type="region of interest" description="Disordered" evidence="1">
    <location>
        <begin position="88"/>
        <end position="109"/>
    </location>
</feature>
<feature type="compositionally biased region" description="Low complexity" evidence="1">
    <location>
        <begin position="100"/>
        <end position="109"/>
    </location>
</feature>
<dbReference type="Proteomes" id="UP000006753">
    <property type="component" value="Unassembled WGS sequence"/>
</dbReference>
<dbReference type="KEGG" id="mbe:MBM_07514"/>
<evidence type="ECO:0000313" key="3">
    <source>
        <dbReference type="Proteomes" id="UP000006753"/>
    </source>
</evidence>
<dbReference type="AlphaFoldDB" id="K1XP67"/>
<sequence>MPARSQDDSEQEVRSWGFPHVFTWTDGPNSHYSPHSHRGLTTHLILKGELTITYPKDSEPERKTFGVGERIDVEAGRVHEVWIGKEGCTEKSTRSKRKSTTASANLVRA</sequence>
<dbReference type="InterPro" id="IPR011051">
    <property type="entry name" value="RmlC_Cupin_sf"/>
</dbReference>
<accession>K1XP67</accession>
<dbReference type="InterPro" id="IPR014710">
    <property type="entry name" value="RmlC-like_jellyroll"/>
</dbReference>
<protein>
    <recommendedName>
        <fullName evidence="4">Cupin 2 conserved barrel domain-containing protein</fullName>
    </recommendedName>
</protein>
<gene>
    <name evidence="2" type="ORF">MBM_07514</name>
</gene>